<gene>
    <name evidence="1" type="ORF">PACLA_8A017301</name>
</gene>
<dbReference type="AlphaFoldDB" id="A0A7D9HVT7"/>
<dbReference type="PANTHER" id="PTHR31511">
    <property type="entry name" value="PROTEIN CBG23764"/>
    <property type="match status" value="1"/>
</dbReference>
<evidence type="ECO:0000313" key="1">
    <source>
        <dbReference type="EMBL" id="CAB3993068.1"/>
    </source>
</evidence>
<sequence length="232" mass="26782">MSFANYGLDPAWFQNAPGLAYCAALKITKVSLELISASNMYLMIENGIRGGISMISKIYSNANNKYLVGYDKSKGRIFIVDLKLPVASFKWICDDELNNWENIPCFLEVDLECPESLHNYQNCYPLAPERKTVGKVQKLLPNLDNKTNYVIHHKVLKNYIQKGLVVKNIHRGIKFREEAWLKHYIKLKTQLRTAGKTNFEKDFFKLMNNNVCGKMMENVRNRVDDEKVEHLG</sequence>
<dbReference type="Proteomes" id="UP001152795">
    <property type="component" value="Unassembled WGS sequence"/>
</dbReference>
<keyword evidence="2" id="KW-1185">Reference proteome</keyword>
<dbReference type="OrthoDB" id="6423448at2759"/>
<accession>A0A7D9HVT7</accession>
<protein>
    <submittedName>
        <fullName evidence="1">Uncharacterized protein</fullName>
    </submittedName>
</protein>
<dbReference type="InterPro" id="IPR043502">
    <property type="entry name" value="DNA/RNA_pol_sf"/>
</dbReference>
<evidence type="ECO:0000313" key="2">
    <source>
        <dbReference type="Proteomes" id="UP001152795"/>
    </source>
</evidence>
<dbReference type="EMBL" id="CACRXK020002176">
    <property type="protein sequence ID" value="CAB3993068.1"/>
    <property type="molecule type" value="Genomic_DNA"/>
</dbReference>
<reference evidence="1" key="1">
    <citation type="submission" date="2020-04" db="EMBL/GenBank/DDBJ databases">
        <authorList>
            <person name="Alioto T."/>
            <person name="Alioto T."/>
            <person name="Gomez Garrido J."/>
        </authorList>
    </citation>
    <scope>NUCLEOTIDE SEQUENCE</scope>
    <source>
        <strain evidence="1">A484AB</strain>
    </source>
</reference>
<organism evidence="1 2">
    <name type="scientific">Paramuricea clavata</name>
    <name type="common">Red gorgonian</name>
    <name type="synonym">Violescent sea-whip</name>
    <dbReference type="NCBI Taxonomy" id="317549"/>
    <lineage>
        <taxon>Eukaryota</taxon>
        <taxon>Metazoa</taxon>
        <taxon>Cnidaria</taxon>
        <taxon>Anthozoa</taxon>
        <taxon>Octocorallia</taxon>
        <taxon>Malacalcyonacea</taxon>
        <taxon>Plexauridae</taxon>
        <taxon>Paramuricea</taxon>
    </lineage>
</organism>
<comment type="caution">
    <text evidence="1">The sequence shown here is derived from an EMBL/GenBank/DDBJ whole genome shotgun (WGS) entry which is preliminary data.</text>
</comment>
<name>A0A7D9HVT7_PARCT</name>
<dbReference type="SUPFAM" id="SSF56672">
    <property type="entry name" value="DNA/RNA polymerases"/>
    <property type="match status" value="1"/>
</dbReference>
<proteinExistence type="predicted"/>
<dbReference type="PANTHER" id="PTHR31511:SF12">
    <property type="entry name" value="RHO TERMINATION FACTOR N-TERMINAL DOMAIN-CONTAINING PROTEIN"/>
    <property type="match status" value="1"/>
</dbReference>